<evidence type="ECO:0000256" key="2">
    <source>
        <dbReference type="ARBA" id="ARBA00005593"/>
    </source>
</evidence>
<evidence type="ECO:0000313" key="8">
    <source>
        <dbReference type="Proteomes" id="UP000614027"/>
    </source>
</evidence>
<dbReference type="Gene3D" id="1.10.405.10">
    <property type="entry name" value="Guanine Nucleotide Dissociation Inhibitor, domain 1"/>
    <property type="match status" value="1"/>
</dbReference>
<evidence type="ECO:0000256" key="3">
    <source>
        <dbReference type="ARBA" id="ARBA00022468"/>
    </source>
</evidence>
<dbReference type="InterPro" id="IPR036188">
    <property type="entry name" value="FAD/NAD-bd_sf"/>
</dbReference>
<dbReference type="OrthoDB" id="1923006at2759"/>
<accession>A0A851MTD8</accession>
<reference evidence="7" key="1">
    <citation type="submission" date="2019-09" db="EMBL/GenBank/DDBJ databases">
        <title>Bird 10,000 Genomes (B10K) Project - Family phase.</title>
        <authorList>
            <person name="Zhang G."/>
        </authorList>
    </citation>
    <scope>NUCLEOTIDE SEQUENCE</scope>
    <source>
        <strain evidence="7">B10K-DU-001-09</strain>
        <tissue evidence="7">Muscle</tissue>
    </source>
</reference>
<sequence length="635" mass="69901">MADSLPSEFDVVVVGTGLPESIVAAACARSGQRVLHVDARNYYGGNWASFSFSGLLSWIKENQQKTDPSDECEDWRKLILEDEEAIPLSRKDKTIQHVEDFCFGDQDSAEGVEEAGALPKLPVFGASGAQEVSAGLEKECPAVQSPCPETEPAEGTEGSGAGPTPEGEASPGESPLQEGHTEAAPAETASQEPKKITYSQIVREGRRFNIDLVSKLLFSRGLLIDLLIKSNVSRYAEFKNATRILAFREGKVEQVPCSRADVFNSKQLTMVEKRMLMKFLTFCLDYEEHPEEYQEHEGSTFAQFLQTRQLTPSLQHFILHSIAMVSETQGTTLEGLQATKKFLQCLGRYGNTPFLFPLYGQGEIPQCFCRLCAVFGGIYCLRHPVRCLVLDRASGRCKAIVDHFGQRISANYFIVEDSYLSEGTCTNVCYRQISRAVLITDQSVLNTDSEQQVSLMTVPPVAPGSPAVCVIELCSSTMTCMKDTYLVHLTCPSTQTAREDLEPVVQKLFNLNAEKEAENEELEKPRVLWAVYFNMRDSSGVEKDSYDGLPSNVYVCSGPDSALGNDCAVKQAESIFQDMFPTEEFCPAPPNPEDIIYDENEIEPEESALSNSAEAKPESSAEESKSGEGAAVTKE</sequence>
<dbReference type="Gene3D" id="3.30.519.10">
    <property type="entry name" value="Guanine Nucleotide Dissociation Inhibitor, domain 2"/>
    <property type="match status" value="1"/>
</dbReference>
<evidence type="ECO:0000259" key="6">
    <source>
        <dbReference type="Pfam" id="PF22603"/>
    </source>
</evidence>
<dbReference type="Pfam" id="PF00996">
    <property type="entry name" value="GDI"/>
    <property type="match status" value="1"/>
</dbReference>
<dbReference type="InterPro" id="IPR001738">
    <property type="entry name" value="Rab_escort"/>
</dbReference>
<comment type="caution">
    <text evidence="7">The sequence shown here is derived from an EMBL/GenBank/DDBJ whole genome shotgun (WGS) entry which is preliminary data.</text>
</comment>
<keyword evidence="4" id="KW-0963">Cytoplasm</keyword>
<dbReference type="InterPro" id="IPR018203">
    <property type="entry name" value="GDP_dissociation_inhibitor"/>
</dbReference>
<feature type="non-terminal residue" evidence="7">
    <location>
        <position position="1"/>
    </location>
</feature>
<dbReference type="GO" id="GO:0016740">
    <property type="term" value="F:transferase activity"/>
    <property type="evidence" value="ECO:0007669"/>
    <property type="project" value="UniProtKB-KW"/>
</dbReference>
<organism evidence="7 8">
    <name type="scientific">Campylorhamphus procurvoides</name>
    <dbReference type="NCBI Taxonomy" id="190295"/>
    <lineage>
        <taxon>Eukaryota</taxon>
        <taxon>Metazoa</taxon>
        <taxon>Chordata</taxon>
        <taxon>Craniata</taxon>
        <taxon>Vertebrata</taxon>
        <taxon>Euteleostomi</taxon>
        <taxon>Archelosauria</taxon>
        <taxon>Archosauria</taxon>
        <taxon>Dinosauria</taxon>
        <taxon>Saurischia</taxon>
        <taxon>Theropoda</taxon>
        <taxon>Coelurosauria</taxon>
        <taxon>Aves</taxon>
        <taxon>Neognathae</taxon>
        <taxon>Neoaves</taxon>
        <taxon>Telluraves</taxon>
        <taxon>Australaves</taxon>
        <taxon>Passeriformes</taxon>
        <taxon>Dendrocolaptidae</taxon>
        <taxon>Campylorhamphus</taxon>
    </lineage>
</organism>
<dbReference type="GO" id="GO:0005092">
    <property type="term" value="F:GDP-dissociation inhibitor activity"/>
    <property type="evidence" value="ECO:0007669"/>
    <property type="project" value="InterPro"/>
</dbReference>
<dbReference type="Pfam" id="PF22603">
    <property type="entry name" value="RAE1_2_domI_C"/>
    <property type="match status" value="1"/>
</dbReference>
<dbReference type="InterPro" id="IPR054420">
    <property type="entry name" value="RAE1_2_domI_C"/>
</dbReference>
<dbReference type="GO" id="GO:0005829">
    <property type="term" value="C:cytosol"/>
    <property type="evidence" value="ECO:0007669"/>
    <property type="project" value="UniProtKB-SubCell"/>
</dbReference>
<evidence type="ECO:0000313" key="7">
    <source>
        <dbReference type="EMBL" id="NXC33436.1"/>
    </source>
</evidence>
<feature type="region of interest" description="Disordered" evidence="5">
    <location>
        <begin position="140"/>
        <end position="195"/>
    </location>
</feature>
<evidence type="ECO:0000256" key="5">
    <source>
        <dbReference type="SAM" id="MobiDB-lite"/>
    </source>
</evidence>
<dbReference type="GO" id="GO:0005096">
    <property type="term" value="F:GTPase activator activity"/>
    <property type="evidence" value="ECO:0007669"/>
    <property type="project" value="UniProtKB-KW"/>
</dbReference>
<feature type="compositionally biased region" description="Acidic residues" evidence="5">
    <location>
        <begin position="595"/>
        <end position="606"/>
    </location>
</feature>
<dbReference type="GO" id="GO:0007264">
    <property type="term" value="P:small GTPase-mediated signal transduction"/>
    <property type="evidence" value="ECO:0007669"/>
    <property type="project" value="InterPro"/>
</dbReference>
<dbReference type="PRINTS" id="PR00891">
    <property type="entry name" value="RABGDIREP"/>
</dbReference>
<evidence type="ECO:0000256" key="4">
    <source>
        <dbReference type="ARBA" id="ARBA00022490"/>
    </source>
</evidence>
<gene>
    <name evidence="7" type="primary">Chml</name>
    <name evidence="7" type="ORF">CAMPRO_R01266</name>
</gene>
<dbReference type="SUPFAM" id="SSF51905">
    <property type="entry name" value="FAD/NAD(P)-binding domain"/>
    <property type="match status" value="1"/>
</dbReference>
<proteinExistence type="inferred from homology"/>
<protein>
    <submittedName>
        <fullName evidence="7">RAE2 geranylgeranyltransferase</fullName>
    </submittedName>
</protein>
<dbReference type="FunFam" id="1.10.405.10:FF:000003">
    <property type="entry name" value="Rab proteins geranylgeranyltransferase component A"/>
    <property type="match status" value="1"/>
</dbReference>
<comment type="similarity">
    <text evidence="2">Belongs to the Rab GDI family.</text>
</comment>
<dbReference type="PANTHER" id="PTHR11787">
    <property type="entry name" value="RAB GDP-DISSOCIATION INHIBITOR"/>
    <property type="match status" value="1"/>
</dbReference>
<keyword evidence="3" id="KW-0343">GTPase activation</keyword>
<comment type="subcellular location">
    <subcellularLocation>
        <location evidence="1">Cytoplasm</location>
        <location evidence="1">Cytosol</location>
    </subcellularLocation>
</comment>
<keyword evidence="7" id="KW-0808">Transferase</keyword>
<dbReference type="GO" id="GO:0005634">
    <property type="term" value="C:nucleus"/>
    <property type="evidence" value="ECO:0007669"/>
    <property type="project" value="TreeGrafter"/>
</dbReference>
<dbReference type="AlphaFoldDB" id="A0A851MTD8"/>
<dbReference type="SUPFAM" id="SSF54373">
    <property type="entry name" value="FAD-linked reductases, C-terminal domain"/>
    <property type="match status" value="1"/>
</dbReference>
<dbReference type="PANTHER" id="PTHR11787:SF4">
    <property type="entry name" value="CHM, RAB ESCORT PROTEIN 1"/>
    <property type="match status" value="1"/>
</dbReference>
<dbReference type="GO" id="GO:0016192">
    <property type="term" value="P:vesicle-mediated transport"/>
    <property type="evidence" value="ECO:0007669"/>
    <property type="project" value="TreeGrafter"/>
</dbReference>
<dbReference type="GO" id="GO:0006886">
    <property type="term" value="P:intracellular protein transport"/>
    <property type="evidence" value="ECO:0007669"/>
    <property type="project" value="InterPro"/>
</dbReference>
<dbReference type="Gene3D" id="3.50.50.60">
    <property type="entry name" value="FAD/NAD(P)-binding domain"/>
    <property type="match status" value="2"/>
</dbReference>
<feature type="region of interest" description="Disordered" evidence="5">
    <location>
        <begin position="588"/>
        <end position="635"/>
    </location>
</feature>
<dbReference type="PRINTS" id="PR00893">
    <property type="entry name" value="RABESCORT"/>
</dbReference>
<dbReference type="Proteomes" id="UP000614027">
    <property type="component" value="Unassembled WGS sequence"/>
</dbReference>
<dbReference type="PIRSF" id="PIRSF016550">
    <property type="entry name" value="Rab_ger_ger_transf_A_euk"/>
    <property type="match status" value="1"/>
</dbReference>
<name>A0A851MTD8_9DEND</name>
<feature type="domain" description="RAE1/2" evidence="6">
    <location>
        <begin position="433"/>
        <end position="561"/>
    </location>
</feature>
<feature type="non-terminal residue" evidence="7">
    <location>
        <position position="635"/>
    </location>
</feature>
<keyword evidence="8" id="KW-1185">Reference proteome</keyword>
<feature type="compositionally biased region" description="Basic and acidic residues" evidence="5">
    <location>
        <begin position="615"/>
        <end position="626"/>
    </location>
</feature>
<dbReference type="FunFam" id="3.50.50.60:FF:000108">
    <property type="entry name" value="Rab proteins geranylgeranyltransferase component A"/>
    <property type="match status" value="1"/>
</dbReference>
<dbReference type="GO" id="GO:0005968">
    <property type="term" value="C:Rab-protein geranylgeranyltransferase complex"/>
    <property type="evidence" value="ECO:0007669"/>
    <property type="project" value="InterPro"/>
</dbReference>
<evidence type="ECO:0000256" key="1">
    <source>
        <dbReference type="ARBA" id="ARBA00004514"/>
    </source>
</evidence>
<dbReference type="EMBL" id="WBMV01006680">
    <property type="protein sequence ID" value="NXC33436.1"/>
    <property type="molecule type" value="Genomic_DNA"/>
</dbReference>